<dbReference type="PANTHER" id="PTHR24173:SF74">
    <property type="entry name" value="ANKYRIN REPEAT DOMAIN-CONTAINING PROTEIN 16"/>
    <property type="match status" value="1"/>
</dbReference>
<feature type="domain" description="Protein kinase" evidence="5">
    <location>
        <begin position="666"/>
        <end position="1009"/>
    </location>
</feature>
<dbReference type="Proteomes" id="UP000332933">
    <property type="component" value="Unassembled WGS sequence"/>
</dbReference>
<dbReference type="EMBL" id="CAADRA010007211">
    <property type="protein sequence ID" value="VFT99399.1"/>
    <property type="molecule type" value="Genomic_DNA"/>
</dbReference>
<dbReference type="PROSITE" id="PS50297">
    <property type="entry name" value="ANK_REP_REGION"/>
    <property type="match status" value="5"/>
</dbReference>
<dbReference type="PROSITE" id="PS50088">
    <property type="entry name" value="ANK_REPEAT"/>
    <property type="match status" value="5"/>
</dbReference>
<accession>A0A485LQM9</accession>
<dbReference type="PRINTS" id="PR01415">
    <property type="entry name" value="ANKYRIN"/>
</dbReference>
<name>A0A485LQM9_9STRA</name>
<dbReference type="SMART" id="SM00220">
    <property type="entry name" value="S_TKc"/>
    <property type="match status" value="1"/>
</dbReference>
<dbReference type="GO" id="GO:0005524">
    <property type="term" value="F:ATP binding"/>
    <property type="evidence" value="ECO:0007669"/>
    <property type="project" value="InterPro"/>
</dbReference>
<feature type="compositionally biased region" description="Polar residues" evidence="4">
    <location>
        <begin position="1017"/>
        <end position="1031"/>
    </location>
</feature>
<feature type="region of interest" description="Disordered" evidence="4">
    <location>
        <begin position="1052"/>
        <end position="1083"/>
    </location>
</feature>
<feature type="repeat" description="ANK" evidence="3">
    <location>
        <begin position="234"/>
        <end position="255"/>
    </location>
</feature>
<feature type="repeat" description="ANK" evidence="3">
    <location>
        <begin position="376"/>
        <end position="408"/>
    </location>
</feature>
<protein>
    <submittedName>
        <fullName evidence="7">Aste57867_22746 protein</fullName>
    </submittedName>
</protein>
<dbReference type="InterPro" id="IPR002110">
    <property type="entry name" value="Ankyrin_rpt"/>
</dbReference>
<dbReference type="Gene3D" id="1.10.510.10">
    <property type="entry name" value="Transferase(Phosphotransferase) domain 1"/>
    <property type="match status" value="1"/>
</dbReference>
<reference evidence="7 8" key="1">
    <citation type="submission" date="2019-03" db="EMBL/GenBank/DDBJ databases">
        <authorList>
            <person name="Gaulin E."/>
            <person name="Dumas B."/>
        </authorList>
    </citation>
    <scope>NUCLEOTIDE SEQUENCE [LARGE SCALE GENOMIC DNA]</scope>
    <source>
        <strain evidence="7">CBS 568.67</strain>
    </source>
</reference>
<keyword evidence="2 3" id="KW-0040">ANK repeat</keyword>
<evidence type="ECO:0000313" key="7">
    <source>
        <dbReference type="EMBL" id="VFT99399.1"/>
    </source>
</evidence>
<proteinExistence type="predicted"/>
<dbReference type="InterPro" id="IPR000719">
    <property type="entry name" value="Prot_kinase_dom"/>
</dbReference>
<evidence type="ECO:0000256" key="1">
    <source>
        <dbReference type="ARBA" id="ARBA00022737"/>
    </source>
</evidence>
<feature type="region of interest" description="Disordered" evidence="4">
    <location>
        <begin position="1009"/>
        <end position="1038"/>
    </location>
</feature>
<dbReference type="SMART" id="SM00248">
    <property type="entry name" value="ANK"/>
    <property type="match status" value="11"/>
</dbReference>
<evidence type="ECO:0000259" key="5">
    <source>
        <dbReference type="PROSITE" id="PS50011"/>
    </source>
</evidence>
<evidence type="ECO:0000313" key="8">
    <source>
        <dbReference type="Proteomes" id="UP000332933"/>
    </source>
</evidence>
<reference evidence="6" key="2">
    <citation type="submission" date="2019-06" db="EMBL/GenBank/DDBJ databases">
        <title>Genomics analysis of Aphanomyces spp. identifies a new class of oomycete effector associated with host adaptation.</title>
        <authorList>
            <person name="Gaulin E."/>
        </authorList>
    </citation>
    <scope>NUCLEOTIDE SEQUENCE</scope>
    <source>
        <strain evidence="6">CBS 578.67</strain>
    </source>
</reference>
<dbReference type="Pfam" id="PF00069">
    <property type="entry name" value="Pkinase"/>
    <property type="match status" value="2"/>
</dbReference>
<evidence type="ECO:0000313" key="6">
    <source>
        <dbReference type="EMBL" id="KAF0685326.1"/>
    </source>
</evidence>
<dbReference type="SUPFAM" id="SSF56112">
    <property type="entry name" value="Protein kinase-like (PK-like)"/>
    <property type="match status" value="1"/>
</dbReference>
<dbReference type="InterPro" id="IPR036770">
    <property type="entry name" value="Ankyrin_rpt-contain_sf"/>
</dbReference>
<dbReference type="SUPFAM" id="SSF48403">
    <property type="entry name" value="Ankyrin repeat"/>
    <property type="match status" value="3"/>
</dbReference>
<keyword evidence="8" id="KW-1185">Reference proteome</keyword>
<sequence length="1205" mass="133381">MLPARMIAHSPPSIEKITSSLDHDAISSIRQQLVGDVQAGNAIDVSAWSDRDVARILDHRFKEGITFLHLAAWEGHVQATRVFLRFLDVDVPLAVRWSIVVDHAHKLVKNDANPDLVGMSPLQFACQAGALDVVHDSTPLFFACEQNYIEIVRVLFDAGADVNLTPERSVSPLTLAASFGNIEIVRLLLPHVDATHAGEVGLVGLAIAYRSFIRDICQYLIDTHAVGVNVMTETGATPLHIACLNGRVPVVQYLLPLANVNATDAFGATPLHIASKVGNVEIVRLLVDVADVNKPDNKGQTPLHIAATYGFAHVVAVLATTCSTSLRDHAGQTAGDVAKLNKNTDVDVVLTECVAAEAAVAQIKASRCNWNHRFENSMTALILAARCGRIDLAKLALDGGCDINLFDTQENTALSWATRHGHLKMVQYLSKQPSCDVHIACWRPDGLGRSRPVFTALDNSHFDIACVLIAHHSSFYIQSHGRLLLDMLAPYVTEEVATLLLLRDMPIKIVDGAVLERIGHSFSWATFLDPSLPVDPKVRVSTVRVILQHPTWRTAKNSMDVYKALTYATDKYGRIALHSTDAATRQVLTELLFFCGRYEIFDGAPLHVSATSIVVHAFDHGMFTQVFEMHANENGELDVRGFIQCSQTLNLDYQGVIETPQRRTEFDIIDRCKRGTITKTDYLRFCNQKYGGKMKVALKFMRNEDEYVREQTTRQGLHSKFVLNILPSASLNAIQQNIKTLTLYGDIPGAKYPHMLVLPFADRSLQDIYDKEYVSENKIRQIMEEIARCLQHIHSRGIVHGDLKKLNIFRAANRLQLADMDAATVGPGQLAGAKWSSGILPPGTSMHSFISRNEYNFFPEMFCQLNKLELAAYTEYWHGVDSQLWSKVKPRGNSYVVKCFRTDKASDELLNPLVPPYELQETSPAIDLWAFGCLMFQMYSGEELVPTDRNQDATDQSIEWAATLSDEALRRVIRSKIRHDDAGDLIEKLLVVDPTQRLRVEDIVMHPYFTARHESPAPQNRDTGPTGTSGQAKAGAMAGLQDQRANTMFDQPIEKSTTERPTTSSMQDPQLANEATKRALDDDEDDATLLRHVPDEATKDTLSSRLLVAVASGQVADAMQLARHVDLKCAVDADGNGPLHVASANGQPELVAMLARRCDRSQQNKHGLTALDIASMKYAAALGVLHQLLLVDNPYALLELRNPMK</sequence>
<dbReference type="InterPro" id="IPR011009">
    <property type="entry name" value="Kinase-like_dom_sf"/>
</dbReference>
<feature type="repeat" description="ANK" evidence="3">
    <location>
        <begin position="135"/>
        <end position="167"/>
    </location>
</feature>
<dbReference type="OrthoDB" id="5979581at2759"/>
<evidence type="ECO:0000256" key="4">
    <source>
        <dbReference type="SAM" id="MobiDB-lite"/>
    </source>
</evidence>
<feature type="repeat" description="ANK" evidence="3">
    <location>
        <begin position="266"/>
        <end position="288"/>
    </location>
</feature>
<dbReference type="PROSITE" id="PS50011">
    <property type="entry name" value="PROTEIN_KINASE_DOM"/>
    <property type="match status" value="1"/>
</dbReference>
<dbReference type="GO" id="GO:0004672">
    <property type="term" value="F:protein kinase activity"/>
    <property type="evidence" value="ECO:0007669"/>
    <property type="project" value="InterPro"/>
</dbReference>
<gene>
    <name evidence="7" type="primary">Aste57867_22746</name>
    <name evidence="6" type="ORF">As57867_022676</name>
    <name evidence="7" type="ORF">ASTE57867_22746</name>
</gene>
<dbReference type="PANTHER" id="PTHR24173">
    <property type="entry name" value="ANKYRIN REPEAT CONTAINING"/>
    <property type="match status" value="1"/>
</dbReference>
<feature type="compositionally biased region" description="Polar residues" evidence="4">
    <location>
        <begin position="1059"/>
        <end position="1070"/>
    </location>
</feature>
<dbReference type="Pfam" id="PF13637">
    <property type="entry name" value="Ank_4"/>
    <property type="match status" value="2"/>
</dbReference>
<evidence type="ECO:0000256" key="2">
    <source>
        <dbReference type="ARBA" id="ARBA00023043"/>
    </source>
</evidence>
<dbReference type="Gene3D" id="1.25.40.20">
    <property type="entry name" value="Ankyrin repeat-containing domain"/>
    <property type="match status" value="5"/>
</dbReference>
<feature type="repeat" description="ANK" evidence="3">
    <location>
        <begin position="298"/>
        <end position="318"/>
    </location>
</feature>
<keyword evidence="1" id="KW-0677">Repeat</keyword>
<dbReference type="AlphaFoldDB" id="A0A485LQM9"/>
<organism evidence="7 8">
    <name type="scientific">Aphanomyces stellatus</name>
    <dbReference type="NCBI Taxonomy" id="120398"/>
    <lineage>
        <taxon>Eukaryota</taxon>
        <taxon>Sar</taxon>
        <taxon>Stramenopiles</taxon>
        <taxon>Oomycota</taxon>
        <taxon>Saprolegniomycetes</taxon>
        <taxon>Saprolegniales</taxon>
        <taxon>Verrucalvaceae</taxon>
        <taxon>Aphanomyces</taxon>
    </lineage>
</organism>
<dbReference type="Pfam" id="PF12796">
    <property type="entry name" value="Ank_2"/>
    <property type="match status" value="2"/>
</dbReference>
<dbReference type="EMBL" id="VJMH01007185">
    <property type="protein sequence ID" value="KAF0685326.1"/>
    <property type="molecule type" value="Genomic_DNA"/>
</dbReference>
<evidence type="ECO:0000256" key="3">
    <source>
        <dbReference type="PROSITE-ProRule" id="PRU00023"/>
    </source>
</evidence>